<keyword evidence="1" id="KW-1133">Transmembrane helix</keyword>
<organism evidence="2 3">
    <name type="scientific">Phycomyces blakesleeanus</name>
    <dbReference type="NCBI Taxonomy" id="4837"/>
    <lineage>
        <taxon>Eukaryota</taxon>
        <taxon>Fungi</taxon>
        <taxon>Fungi incertae sedis</taxon>
        <taxon>Mucoromycota</taxon>
        <taxon>Mucoromycotina</taxon>
        <taxon>Mucoromycetes</taxon>
        <taxon>Mucorales</taxon>
        <taxon>Phycomycetaceae</taxon>
        <taxon>Phycomyces</taxon>
    </lineage>
</organism>
<keyword evidence="1" id="KW-0472">Membrane</keyword>
<feature type="transmembrane region" description="Helical" evidence="1">
    <location>
        <begin position="42"/>
        <end position="61"/>
    </location>
</feature>
<proteinExistence type="predicted"/>
<sequence>MFSKTTEITDTGFTHTDYYIVLYCIVFYSFSFVGAGKKKLHFCVLYIYVFMYLGILQKNWWGNRHDNKDLIRSMLTTAQLLVSVSFFLYITLSLSL</sequence>
<gene>
    <name evidence="2" type="ORF">J3Q64DRAFT_1099777</name>
</gene>
<evidence type="ECO:0000313" key="2">
    <source>
        <dbReference type="EMBL" id="KAL0085400.1"/>
    </source>
</evidence>
<comment type="caution">
    <text evidence="2">The sequence shown here is derived from an EMBL/GenBank/DDBJ whole genome shotgun (WGS) entry which is preliminary data.</text>
</comment>
<dbReference type="EMBL" id="JBCLYO010000010">
    <property type="protein sequence ID" value="KAL0085400.1"/>
    <property type="molecule type" value="Genomic_DNA"/>
</dbReference>
<accession>A0ABR3AZU6</accession>
<evidence type="ECO:0000313" key="3">
    <source>
        <dbReference type="Proteomes" id="UP001448207"/>
    </source>
</evidence>
<feature type="transmembrane region" description="Helical" evidence="1">
    <location>
        <begin position="18"/>
        <end position="35"/>
    </location>
</feature>
<protein>
    <recommendedName>
        <fullName evidence="4">Cas1p 10 TM acyl transferase domain-containing protein</fullName>
    </recommendedName>
</protein>
<dbReference type="Proteomes" id="UP001448207">
    <property type="component" value="Unassembled WGS sequence"/>
</dbReference>
<feature type="transmembrane region" description="Helical" evidence="1">
    <location>
        <begin position="73"/>
        <end position="92"/>
    </location>
</feature>
<name>A0ABR3AZU6_PHYBL</name>
<keyword evidence="3" id="KW-1185">Reference proteome</keyword>
<keyword evidence="1" id="KW-0812">Transmembrane</keyword>
<evidence type="ECO:0008006" key="4">
    <source>
        <dbReference type="Google" id="ProtNLM"/>
    </source>
</evidence>
<reference evidence="2 3" key="1">
    <citation type="submission" date="2024-04" db="EMBL/GenBank/DDBJ databases">
        <title>Symmetric and asymmetric DNA N6-adenine methylation regulates different biological responses in Mucorales.</title>
        <authorList>
            <consortium name="Lawrence Berkeley National Laboratory"/>
            <person name="Lax C."/>
            <person name="Mondo S.J."/>
            <person name="Osorio-Concepcion M."/>
            <person name="Muszewska A."/>
            <person name="Corrochano-Luque M."/>
            <person name="Gutierrez G."/>
            <person name="Riley R."/>
            <person name="Lipzen A."/>
            <person name="Guo J."/>
            <person name="Hundley H."/>
            <person name="Amirebrahimi M."/>
            <person name="Ng V."/>
            <person name="Lorenzo-Gutierrez D."/>
            <person name="Binder U."/>
            <person name="Yang J."/>
            <person name="Song Y."/>
            <person name="Canovas D."/>
            <person name="Navarro E."/>
            <person name="Freitag M."/>
            <person name="Gabaldon T."/>
            <person name="Grigoriev I.V."/>
            <person name="Corrochano L.M."/>
            <person name="Nicolas F.E."/>
            <person name="Garre V."/>
        </authorList>
    </citation>
    <scope>NUCLEOTIDE SEQUENCE [LARGE SCALE GENOMIC DNA]</scope>
    <source>
        <strain evidence="2 3">L51</strain>
    </source>
</reference>
<evidence type="ECO:0000256" key="1">
    <source>
        <dbReference type="SAM" id="Phobius"/>
    </source>
</evidence>